<evidence type="ECO:0000256" key="1">
    <source>
        <dbReference type="SAM" id="Phobius"/>
    </source>
</evidence>
<protein>
    <submittedName>
        <fullName evidence="2">Uncharacterized protein</fullName>
    </submittedName>
</protein>
<proteinExistence type="predicted"/>
<keyword evidence="1" id="KW-0812">Transmembrane</keyword>
<dbReference type="EMBL" id="MNQU01000332">
    <property type="protein sequence ID" value="OKZ28822.1"/>
    <property type="molecule type" value="Genomic_DNA"/>
</dbReference>
<dbReference type="AlphaFoldDB" id="A0A1Q6HQI5"/>
<organism evidence="2 3">
    <name type="scientific">Bacteroides uniformis</name>
    <dbReference type="NCBI Taxonomy" id="820"/>
    <lineage>
        <taxon>Bacteria</taxon>
        <taxon>Pseudomonadati</taxon>
        <taxon>Bacteroidota</taxon>
        <taxon>Bacteroidia</taxon>
        <taxon>Bacteroidales</taxon>
        <taxon>Bacteroidaceae</taxon>
        <taxon>Bacteroides</taxon>
    </lineage>
</organism>
<gene>
    <name evidence="2" type="ORF">BHV79_17650</name>
</gene>
<accession>A0A1Q6HQI5</accession>
<feature type="transmembrane region" description="Helical" evidence="1">
    <location>
        <begin position="51"/>
        <end position="69"/>
    </location>
</feature>
<reference evidence="2 3" key="1">
    <citation type="journal article" date="2016" name="Nat. Biotechnol.">
        <title>Measurement of bacterial replication rates in microbial communities.</title>
        <authorList>
            <person name="Brown C.T."/>
            <person name="Olm M.R."/>
            <person name="Thomas B.C."/>
            <person name="Banfield J.F."/>
        </authorList>
    </citation>
    <scope>NUCLEOTIDE SEQUENCE [LARGE SCALE GENOMIC DNA]</scope>
    <source>
        <strain evidence="2">45_41</strain>
    </source>
</reference>
<evidence type="ECO:0000313" key="3">
    <source>
        <dbReference type="Proteomes" id="UP000186549"/>
    </source>
</evidence>
<sequence length="77" mass="9189">MHVEVRPAKSRYDAPSAIRLAGFLNINYSLFIRGAHLHLYFNRKNITLKHYFLRIIAIFAVHWVVLMEIRINQRIKI</sequence>
<feature type="transmembrane region" description="Helical" evidence="1">
    <location>
        <begin position="20"/>
        <end position="39"/>
    </location>
</feature>
<evidence type="ECO:0000313" key="2">
    <source>
        <dbReference type="EMBL" id="OKZ28822.1"/>
    </source>
</evidence>
<name>A0A1Q6HQI5_BACUN</name>
<keyword evidence="1" id="KW-1133">Transmembrane helix</keyword>
<dbReference type="Proteomes" id="UP000186549">
    <property type="component" value="Unassembled WGS sequence"/>
</dbReference>
<comment type="caution">
    <text evidence="2">The sequence shown here is derived from an EMBL/GenBank/DDBJ whole genome shotgun (WGS) entry which is preliminary data.</text>
</comment>
<keyword evidence="1" id="KW-0472">Membrane</keyword>